<evidence type="ECO:0008006" key="4">
    <source>
        <dbReference type="Google" id="ProtNLM"/>
    </source>
</evidence>
<evidence type="ECO:0000313" key="2">
    <source>
        <dbReference type="EMBL" id="OGK22063.1"/>
    </source>
</evidence>
<comment type="caution">
    <text evidence="2">The sequence shown here is derived from an EMBL/GenBank/DDBJ whole genome shotgun (WGS) entry which is preliminary data.</text>
</comment>
<dbReference type="Proteomes" id="UP000177026">
    <property type="component" value="Unassembled WGS sequence"/>
</dbReference>
<evidence type="ECO:0000313" key="3">
    <source>
        <dbReference type="Proteomes" id="UP000177026"/>
    </source>
</evidence>
<dbReference type="NCBIfam" id="TIGR02532">
    <property type="entry name" value="IV_pilin_GFxxxE"/>
    <property type="match status" value="1"/>
</dbReference>
<dbReference type="Pfam" id="PF07963">
    <property type="entry name" value="N_methyl"/>
    <property type="match status" value="1"/>
</dbReference>
<keyword evidence="1" id="KW-0812">Transmembrane</keyword>
<organism evidence="2 3">
    <name type="scientific">Candidatus Roizmanbacteria bacterium RIFCSPHIGHO2_01_FULL_39_8</name>
    <dbReference type="NCBI Taxonomy" id="1802033"/>
    <lineage>
        <taxon>Bacteria</taxon>
        <taxon>Candidatus Roizmaniibacteriota</taxon>
    </lineage>
</organism>
<feature type="transmembrane region" description="Helical" evidence="1">
    <location>
        <begin position="12"/>
        <end position="37"/>
    </location>
</feature>
<proteinExistence type="predicted"/>
<protein>
    <recommendedName>
        <fullName evidence="4">Prepilin-type N-terminal cleavage/methylation domain-containing protein</fullName>
    </recommendedName>
</protein>
<dbReference type="AlphaFoldDB" id="A0A1F7GT76"/>
<accession>A0A1F7GT76</accession>
<sequence length="172" mass="19076">MKLKNKKRGFTLIELTLYMGLISILLVIVMELFATIFHLRSESEANSAVVQDSRYLLTRLAYDLNRAKSIDVPANIGQTSSTLQLTVNEDNEDNVYTYFLDSGMLSMSNHLGTNILNSISTTVDPNLSFTRIGNGFTSGKDTIQLSISVRSVTQKSPGKNEIETFTTILGTR</sequence>
<keyword evidence="1" id="KW-1133">Transmembrane helix</keyword>
<gene>
    <name evidence="2" type="ORF">A2866_05805</name>
</gene>
<keyword evidence="1" id="KW-0472">Membrane</keyword>
<dbReference type="InterPro" id="IPR012902">
    <property type="entry name" value="N_methyl_site"/>
</dbReference>
<reference evidence="2 3" key="1">
    <citation type="journal article" date="2016" name="Nat. Commun.">
        <title>Thousands of microbial genomes shed light on interconnected biogeochemical processes in an aquifer system.</title>
        <authorList>
            <person name="Anantharaman K."/>
            <person name="Brown C.T."/>
            <person name="Hug L.A."/>
            <person name="Sharon I."/>
            <person name="Castelle C.J."/>
            <person name="Probst A.J."/>
            <person name="Thomas B.C."/>
            <person name="Singh A."/>
            <person name="Wilkins M.J."/>
            <person name="Karaoz U."/>
            <person name="Brodie E.L."/>
            <person name="Williams K.H."/>
            <person name="Hubbard S.S."/>
            <person name="Banfield J.F."/>
        </authorList>
    </citation>
    <scope>NUCLEOTIDE SEQUENCE [LARGE SCALE GENOMIC DNA]</scope>
</reference>
<name>A0A1F7GT76_9BACT</name>
<dbReference type="EMBL" id="MFZI01000009">
    <property type="protein sequence ID" value="OGK22063.1"/>
    <property type="molecule type" value="Genomic_DNA"/>
</dbReference>
<evidence type="ECO:0000256" key="1">
    <source>
        <dbReference type="SAM" id="Phobius"/>
    </source>
</evidence>